<evidence type="ECO:0000256" key="7">
    <source>
        <dbReference type="ARBA" id="ARBA00022737"/>
    </source>
</evidence>
<dbReference type="InParanoid" id="A0A4W3GUU2"/>
<dbReference type="GO" id="GO:0005615">
    <property type="term" value="C:extracellular space"/>
    <property type="evidence" value="ECO:0007669"/>
    <property type="project" value="TreeGrafter"/>
</dbReference>
<keyword evidence="8" id="KW-0722">Serine protease inhibitor</keyword>
<dbReference type="PANTHER" id="PTHR45938:SF6">
    <property type="entry name" value="WAP, KAZAL, IMMUNOGLOBULIN, KUNITZ AND NTR DOMAIN-CONTAINING PROTEIN 1"/>
    <property type="match status" value="1"/>
</dbReference>
<keyword evidence="6" id="KW-0732">Signal</keyword>
<comment type="similarity">
    <text evidence="2">Belongs to the WFIKKN family.</text>
</comment>
<dbReference type="InterPro" id="IPR013783">
    <property type="entry name" value="Ig-like_fold"/>
</dbReference>
<dbReference type="Pfam" id="PF01759">
    <property type="entry name" value="NTR"/>
    <property type="match status" value="1"/>
</dbReference>
<dbReference type="InterPro" id="IPR018933">
    <property type="entry name" value="Netrin_module_non-TIMP"/>
</dbReference>
<dbReference type="CDD" id="cd03575">
    <property type="entry name" value="NTR_WFIKKN"/>
    <property type="match status" value="1"/>
</dbReference>
<dbReference type="Gene3D" id="2.60.40.10">
    <property type="entry name" value="Immunoglobulins"/>
    <property type="match status" value="1"/>
</dbReference>
<dbReference type="InterPro" id="IPR008993">
    <property type="entry name" value="TIMP-like_OB-fold"/>
</dbReference>
<dbReference type="Proteomes" id="UP000314986">
    <property type="component" value="Unassembled WGS sequence"/>
</dbReference>
<dbReference type="InterPro" id="IPR007110">
    <property type="entry name" value="Ig-like_dom"/>
</dbReference>
<keyword evidence="18" id="KW-1185">Reference proteome</keyword>
<evidence type="ECO:0000259" key="15">
    <source>
        <dbReference type="PROSITE" id="PS50835"/>
    </source>
</evidence>
<name>A0A4W3GUU2_CALMI</name>
<evidence type="ECO:0000256" key="11">
    <source>
        <dbReference type="ARBA" id="ARBA00023215"/>
    </source>
</evidence>
<evidence type="ECO:0000256" key="6">
    <source>
        <dbReference type="ARBA" id="ARBA00022729"/>
    </source>
</evidence>
<comment type="subcellular location">
    <subcellularLocation>
        <location evidence="1">Secreted</location>
    </subcellularLocation>
</comment>
<keyword evidence="3" id="KW-0964">Secreted</keyword>
<dbReference type="InterPro" id="IPR036058">
    <property type="entry name" value="Kazal_dom_sf"/>
</dbReference>
<feature type="domain" description="NTR" evidence="13">
    <location>
        <begin position="344"/>
        <end position="465"/>
    </location>
</feature>
<dbReference type="InterPro" id="IPR002350">
    <property type="entry name" value="Kazal_dom"/>
</dbReference>
<dbReference type="GO" id="GO:0007179">
    <property type="term" value="P:transforming growth factor beta receptor signaling pathway"/>
    <property type="evidence" value="ECO:0007669"/>
    <property type="project" value="TreeGrafter"/>
</dbReference>
<dbReference type="SUPFAM" id="SSF48726">
    <property type="entry name" value="Immunoglobulin"/>
    <property type="match status" value="1"/>
</dbReference>
<dbReference type="GO" id="GO:0004867">
    <property type="term" value="F:serine-type endopeptidase inhibitor activity"/>
    <property type="evidence" value="ECO:0007669"/>
    <property type="project" value="UniProtKB-KW"/>
</dbReference>
<accession>A0A4W3GUU2</accession>
<keyword evidence="9" id="KW-1015">Disulfide bond</keyword>
<dbReference type="GO" id="GO:0048019">
    <property type="term" value="F:receptor antagonist activity"/>
    <property type="evidence" value="ECO:0007669"/>
    <property type="project" value="TreeGrafter"/>
</dbReference>
<evidence type="ECO:0000259" key="14">
    <source>
        <dbReference type="PROSITE" id="PS50279"/>
    </source>
</evidence>
<dbReference type="SMART" id="SM00408">
    <property type="entry name" value="IGc2"/>
    <property type="match status" value="1"/>
</dbReference>
<proteinExistence type="inferred from homology"/>
<keyword evidence="5" id="KW-0646">Protease inhibitor</keyword>
<feature type="domain" description="BPTI/Kunitz inhibitor" evidence="14">
    <location>
        <begin position="228"/>
        <end position="278"/>
    </location>
</feature>
<reference evidence="18" key="2">
    <citation type="journal article" date="2007" name="PLoS Biol.">
        <title>Survey sequencing and comparative analysis of the elephant shark (Callorhinchus milii) genome.</title>
        <authorList>
            <person name="Venkatesh B."/>
            <person name="Kirkness E.F."/>
            <person name="Loh Y.H."/>
            <person name="Halpern A.L."/>
            <person name="Lee A.P."/>
            <person name="Johnson J."/>
            <person name="Dandona N."/>
            <person name="Viswanathan L.D."/>
            <person name="Tay A."/>
            <person name="Venter J.C."/>
            <person name="Strausberg R.L."/>
            <person name="Brenner S."/>
        </authorList>
    </citation>
    <scope>NUCLEOTIDE SEQUENCE [LARGE SCALE GENOMIC DNA]</scope>
</reference>
<dbReference type="CDD" id="cd22605">
    <property type="entry name" value="Kunitz_WFIKKN_1-like"/>
    <property type="match status" value="1"/>
</dbReference>
<dbReference type="InterPro" id="IPR020901">
    <property type="entry name" value="Prtase_inh_Kunz-CS"/>
</dbReference>
<evidence type="ECO:0000256" key="8">
    <source>
        <dbReference type="ARBA" id="ARBA00022900"/>
    </source>
</evidence>
<dbReference type="FunFam" id="4.10.410.10:FF:000002">
    <property type="entry name" value="WAP, follistatin/kazal, immunoglobulin, kunitz and netrin domain-containing 2"/>
    <property type="match status" value="1"/>
</dbReference>
<dbReference type="InterPro" id="IPR003598">
    <property type="entry name" value="Ig_sub2"/>
</dbReference>
<reference evidence="17" key="5">
    <citation type="submission" date="2025-09" db="UniProtKB">
        <authorList>
            <consortium name="Ensembl"/>
        </authorList>
    </citation>
    <scope>IDENTIFICATION</scope>
</reference>
<dbReference type="PROSITE" id="PS50835">
    <property type="entry name" value="IG_LIKE"/>
    <property type="match status" value="1"/>
</dbReference>
<organism evidence="17 18">
    <name type="scientific">Callorhinchus milii</name>
    <name type="common">Ghost shark</name>
    <dbReference type="NCBI Taxonomy" id="7868"/>
    <lineage>
        <taxon>Eukaryota</taxon>
        <taxon>Metazoa</taxon>
        <taxon>Chordata</taxon>
        <taxon>Craniata</taxon>
        <taxon>Vertebrata</taxon>
        <taxon>Chondrichthyes</taxon>
        <taxon>Holocephali</taxon>
        <taxon>Chimaeriformes</taxon>
        <taxon>Callorhinchidae</taxon>
        <taxon>Callorhinchus</taxon>
    </lineage>
</organism>
<dbReference type="FunFam" id="3.30.60.30:FF:000014">
    <property type="entry name" value="WAP, Kazal, immunoglobulin, Kunitz and NTR domain-containing protein 2"/>
    <property type="match status" value="1"/>
</dbReference>
<reference evidence="18" key="3">
    <citation type="journal article" date="2014" name="Nature">
        <title>Elephant shark genome provides unique insights into gnathostome evolution.</title>
        <authorList>
            <consortium name="International Elephant Shark Genome Sequencing Consortium"/>
            <person name="Venkatesh B."/>
            <person name="Lee A.P."/>
            <person name="Ravi V."/>
            <person name="Maurya A.K."/>
            <person name="Lian M.M."/>
            <person name="Swann J.B."/>
            <person name="Ohta Y."/>
            <person name="Flajnik M.F."/>
            <person name="Sutoh Y."/>
            <person name="Kasahara M."/>
            <person name="Hoon S."/>
            <person name="Gangu V."/>
            <person name="Roy S.W."/>
            <person name="Irimia M."/>
            <person name="Korzh V."/>
            <person name="Kondrychyn I."/>
            <person name="Lim Z.W."/>
            <person name="Tay B.H."/>
            <person name="Tohari S."/>
            <person name="Kong K.W."/>
            <person name="Ho S."/>
            <person name="Lorente-Galdos B."/>
            <person name="Quilez J."/>
            <person name="Marques-Bonet T."/>
            <person name="Raney B.J."/>
            <person name="Ingham P.W."/>
            <person name="Tay A."/>
            <person name="Hillier L.W."/>
            <person name="Minx P."/>
            <person name="Boehm T."/>
            <person name="Wilson R.K."/>
            <person name="Brenner S."/>
            <person name="Warren W.C."/>
        </authorList>
    </citation>
    <scope>NUCLEOTIDE SEQUENCE [LARGE SCALE GENOMIC DNA]</scope>
</reference>
<dbReference type="Gene3D" id="2.40.50.120">
    <property type="match status" value="1"/>
</dbReference>
<sequence>MDIFLASLDVPKEATCESFVCTQQGSECDIWDRHPVCKCKDRCEKEPHFTCASDGLTYYNKCYMDAEACIRGISLTVVTCRYHIAWPNTSPPPLETTANPTSTTSLEDPIPPALYTNPFHQSVYVGGTVSFHCDVSGRPRPDVTWEKQSDYPENIIMRPDQMYANVVVTNIGQLVIYNTQQQDAGIYTCTARNAAGLLRADFPLSVIKQEHSGRSAPKSKAPFPAAECLKDPDKRDCANRHVRWFYERSKGTCSTFISGGCDGNRNQFETYEECRLSCMNDTVNICTFPAVQGSCKMWEARWAYNSLMKHCHAFVYGGCEGNENNFESREVCEDTCPFPKSQQCKACKPRHKIVPSFCKSDYAIVGKVTEISEEQDSGVARFTLDEVLKDEKMGLKFFDFKHLEVIMINVDWNCPCPNISLVDGPLLIMGDVHDGMAVLDSESYVRAVNEKRVKKIHEIIEKKTCELLHRFQD</sequence>
<dbReference type="Gene3D" id="3.30.60.30">
    <property type="match status" value="1"/>
</dbReference>
<keyword evidence="4" id="KW-0483">Metalloprotease inhibitor</keyword>
<evidence type="ECO:0000256" key="9">
    <source>
        <dbReference type="ARBA" id="ARBA00023157"/>
    </source>
</evidence>
<dbReference type="Gene3D" id="4.10.410.10">
    <property type="entry name" value="Pancreatic trypsin inhibitor Kunitz domain"/>
    <property type="match status" value="2"/>
</dbReference>
<dbReference type="OMA" id="NFIMRPD"/>
<dbReference type="STRING" id="7868.ENSCMIP00000006777"/>
<dbReference type="GO" id="GO:0050431">
    <property type="term" value="F:transforming growth factor beta binding"/>
    <property type="evidence" value="ECO:0007669"/>
    <property type="project" value="TreeGrafter"/>
</dbReference>
<dbReference type="AlphaFoldDB" id="A0A4W3GUU2"/>
<dbReference type="InterPro" id="IPR033638">
    <property type="entry name" value="WFIKKN1/2_Ig-like_3"/>
</dbReference>
<reference evidence="17" key="4">
    <citation type="submission" date="2025-08" db="UniProtKB">
        <authorList>
            <consortium name="Ensembl"/>
        </authorList>
    </citation>
    <scope>IDENTIFICATION</scope>
</reference>
<dbReference type="Ensembl" id="ENSCMIT00000006991.1">
    <property type="protein sequence ID" value="ENSCMIP00000006777.1"/>
    <property type="gene ID" value="ENSCMIG00000003782.1"/>
</dbReference>
<evidence type="ECO:0000256" key="5">
    <source>
        <dbReference type="ARBA" id="ARBA00022690"/>
    </source>
</evidence>
<dbReference type="InterPro" id="IPR001134">
    <property type="entry name" value="Netrin_domain"/>
</dbReference>
<dbReference type="InterPro" id="IPR036880">
    <property type="entry name" value="Kunitz_BPTI_sf"/>
</dbReference>
<dbReference type="PROSITE" id="PS50189">
    <property type="entry name" value="NTR"/>
    <property type="match status" value="1"/>
</dbReference>
<feature type="domain" description="BPTI/Kunitz inhibitor" evidence="14">
    <location>
        <begin position="286"/>
        <end position="336"/>
    </location>
</feature>
<dbReference type="PRINTS" id="PR00759">
    <property type="entry name" value="BASICPTASE"/>
</dbReference>
<keyword evidence="12" id="KW-0393">Immunoglobulin domain</keyword>
<dbReference type="PANTHER" id="PTHR45938">
    <property type="entry name" value="ACP24A4-RELATED"/>
    <property type="match status" value="1"/>
</dbReference>
<evidence type="ECO:0000256" key="12">
    <source>
        <dbReference type="ARBA" id="ARBA00023319"/>
    </source>
</evidence>
<keyword evidence="10" id="KW-0325">Glycoprotein</keyword>
<dbReference type="InterPro" id="IPR003599">
    <property type="entry name" value="Ig_sub"/>
</dbReference>
<dbReference type="InterPro" id="IPR013098">
    <property type="entry name" value="Ig_I-set"/>
</dbReference>
<feature type="domain" description="Kazal-like" evidence="16">
    <location>
        <begin position="31"/>
        <end position="82"/>
    </location>
</feature>
<evidence type="ECO:0000313" key="17">
    <source>
        <dbReference type="Ensembl" id="ENSCMIP00000006777.1"/>
    </source>
</evidence>
<dbReference type="SMART" id="SM00409">
    <property type="entry name" value="IG"/>
    <property type="match status" value="1"/>
</dbReference>
<dbReference type="SUPFAM" id="SSF50242">
    <property type="entry name" value="TIMP-like"/>
    <property type="match status" value="1"/>
</dbReference>
<reference evidence="18" key="1">
    <citation type="journal article" date="2006" name="Science">
        <title>Ancient noncoding elements conserved in the human genome.</title>
        <authorList>
            <person name="Venkatesh B."/>
            <person name="Kirkness E.F."/>
            <person name="Loh Y.H."/>
            <person name="Halpern A.L."/>
            <person name="Lee A.P."/>
            <person name="Johnson J."/>
            <person name="Dandona N."/>
            <person name="Viswanathan L.D."/>
            <person name="Tay A."/>
            <person name="Venter J.C."/>
            <person name="Strausberg R.L."/>
            <person name="Brenner S."/>
        </authorList>
    </citation>
    <scope>NUCLEOTIDE SEQUENCE [LARGE SCALE GENOMIC DNA]</scope>
</reference>
<evidence type="ECO:0000259" key="16">
    <source>
        <dbReference type="PROSITE" id="PS51465"/>
    </source>
</evidence>
<dbReference type="PROSITE" id="PS00280">
    <property type="entry name" value="BPTI_KUNITZ_1"/>
    <property type="match status" value="1"/>
</dbReference>
<dbReference type="SUPFAM" id="SSF57362">
    <property type="entry name" value="BPTI-like"/>
    <property type="match status" value="2"/>
</dbReference>
<evidence type="ECO:0000256" key="4">
    <source>
        <dbReference type="ARBA" id="ARBA00022608"/>
    </source>
</evidence>
<dbReference type="InterPro" id="IPR002223">
    <property type="entry name" value="Kunitz_BPTI"/>
</dbReference>
<evidence type="ECO:0000259" key="13">
    <source>
        <dbReference type="PROSITE" id="PS50189"/>
    </source>
</evidence>
<keyword evidence="11" id="KW-0481">Metalloenzyme inhibitor</keyword>
<feature type="domain" description="Ig-like" evidence="15">
    <location>
        <begin position="112"/>
        <end position="205"/>
    </location>
</feature>
<dbReference type="InterPro" id="IPR036179">
    <property type="entry name" value="Ig-like_dom_sf"/>
</dbReference>
<dbReference type="PROSITE" id="PS50279">
    <property type="entry name" value="BPTI_KUNITZ_2"/>
    <property type="match status" value="2"/>
</dbReference>
<evidence type="ECO:0000256" key="10">
    <source>
        <dbReference type="ARBA" id="ARBA00023180"/>
    </source>
</evidence>
<dbReference type="FunFam" id="2.60.40.10:FF:000473">
    <property type="entry name" value="WAP, Kazal, immunoglobulin, Kunitz and NTR domain-containing protein 2"/>
    <property type="match status" value="1"/>
</dbReference>
<dbReference type="SUPFAM" id="SSF100895">
    <property type="entry name" value="Kazal-type serine protease inhibitors"/>
    <property type="match status" value="1"/>
</dbReference>
<keyword evidence="7" id="KW-0677">Repeat</keyword>
<dbReference type="CDD" id="cd05765">
    <property type="entry name" value="IgI_3_WFIKKN-like"/>
    <property type="match status" value="1"/>
</dbReference>
<evidence type="ECO:0000256" key="3">
    <source>
        <dbReference type="ARBA" id="ARBA00022525"/>
    </source>
</evidence>
<dbReference type="Pfam" id="PF00014">
    <property type="entry name" value="Kunitz_BPTI"/>
    <property type="match status" value="2"/>
</dbReference>
<dbReference type="PROSITE" id="PS51465">
    <property type="entry name" value="KAZAL_2"/>
    <property type="match status" value="1"/>
</dbReference>
<evidence type="ECO:0000256" key="2">
    <source>
        <dbReference type="ARBA" id="ARBA00005743"/>
    </source>
</evidence>
<dbReference type="CDD" id="cd00104">
    <property type="entry name" value="KAZAL_FS"/>
    <property type="match status" value="1"/>
</dbReference>
<dbReference type="Pfam" id="PF07679">
    <property type="entry name" value="I-set"/>
    <property type="match status" value="1"/>
</dbReference>
<evidence type="ECO:0000313" key="18">
    <source>
        <dbReference type="Proteomes" id="UP000314986"/>
    </source>
</evidence>
<protein>
    <submittedName>
        <fullName evidence="17">WAP, follistatin/kazal, immunoglobulin, kunitz and netrin domain containing 1</fullName>
    </submittedName>
</protein>
<dbReference type="GeneTree" id="ENSGT00940000158031"/>
<evidence type="ECO:0000256" key="1">
    <source>
        <dbReference type="ARBA" id="ARBA00004613"/>
    </source>
</evidence>
<dbReference type="CDD" id="cd22606">
    <property type="entry name" value="Kunitz_WFIKKN_2-like"/>
    <property type="match status" value="1"/>
</dbReference>
<dbReference type="SMART" id="SM00131">
    <property type="entry name" value="KU"/>
    <property type="match status" value="2"/>
</dbReference>